<dbReference type="InterPro" id="IPR036864">
    <property type="entry name" value="Zn2-C6_fun-type_DNA-bd_sf"/>
</dbReference>
<dbReference type="OrthoDB" id="4356994at2759"/>
<dbReference type="AlphaFoldDB" id="A0A1B8GED1"/>
<dbReference type="GO" id="GO:0008270">
    <property type="term" value="F:zinc ion binding"/>
    <property type="evidence" value="ECO:0007669"/>
    <property type="project" value="InterPro"/>
</dbReference>
<organism evidence="5 6">
    <name type="scientific">Pseudogymnoascus verrucosus</name>
    <dbReference type="NCBI Taxonomy" id="342668"/>
    <lineage>
        <taxon>Eukaryota</taxon>
        <taxon>Fungi</taxon>
        <taxon>Dikarya</taxon>
        <taxon>Ascomycota</taxon>
        <taxon>Pezizomycotina</taxon>
        <taxon>Leotiomycetes</taxon>
        <taxon>Thelebolales</taxon>
        <taxon>Thelebolaceae</taxon>
        <taxon>Pseudogymnoascus</taxon>
    </lineage>
</organism>
<dbReference type="SUPFAM" id="SSF57701">
    <property type="entry name" value="Zn2/Cys6 DNA-binding domain"/>
    <property type="match status" value="1"/>
</dbReference>
<evidence type="ECO:0000313" key="6">
    <source>
        <dbReference type="Proteomes" id="UP000091956"/>
    </source>
</evidence>
<name>A0A1B8GED1_9PEZI</name>
<dbReference type="EMBL" id="KV460246">
    <property type="protein sequence ID" value="OBT94192.1"/>
    <property type="molecule type" value="Genomic_DNA"/>
</dbReference>
<dbReference type="GO" id="GO:0000981">
    <property type="term" value="F:DNA-binding transcription factor activity, RNA polymerase II-specific"/>
    <property type="evidence" value="ECO:0007669"/>
    <property type="project" value="InterPro"/>
</dbReference>
<dbReference type="CDD" id="cd12148">
    <property type="entry name" value="fungal_TF_MHR"/>
    <property type="match status" value="1"/>
</dbReference>
<feature type="compositionally biased region" description="Polar residues" evidence="3">
    <location>
        <begin position="30"/>
        <end position="46"/>
    </location>
</feature>
<keyword evidence="6" id="KW-1185">Reference proteome</keyword>
<feature type="region of interest" description="Disordered" evidence="3">
    <location>
        <begin position="1"/>
        <end position="67"/>
    </location>
</feature>
<dbReference type="InterPro" id="IPR001138">
    <property type="entry name" value="Zn2Cys6_DnaBD"/>
</dbReference>
<dbReference type="PANTHER" id="PTHR47785:SF7">
    <property type="entry name" value="ZN(II)2CYS6 TRANSCRIPTION FACTOR (EUROFUNG)"/>
    <property type="match status" value="1"/>
</dbReference>
<dbReference type="RefSeq" id="XP_018127925.1">
    <property type="nucleotide sequence ID" value="XM_018276392.2"/>
</dbReference>
<dbReference type="Pfam" id="PF04082">
    <property type="entry name" value="Fungal_trans"/>
    <property type="match status" value="1"/>
</dbReference>
<dbReference type="GeneID" id="28840341"/>
<evidence type="ECO:0000259" key="4">
    <source>
        <dbReference type="PROSITE" id="PS50048"/>
    </source>
</evidence>
<evidence type="ECO:0000256" key="3">
    <source>
        <dbReference type="SAM" id="MobiDB-lite"/>
    </source>
</evidence>
<feature type="compositionally biased region" description="Polar residues" evidence="3">
    <location>
        <begin position="137"/>
        <end position="155"/>
    </location>
</feature>
<gene>
    <name evidence="5" type="ORF">VE01_06955</name>
</gene>
<sequence>MEMEYIVHPSDIQESPGTTQIQTQPKTPTLSLASSNPKSDSHQPTSPAAVATKPPRKRQHSRAEAAYPRKRAIQACRTCRLRRTKCDNSRPACGKCAGLGVECIYQENDHSTFDPASLTILQRLDDLEELLRKNVTTVSQDQNDSLTSPSVSLSIPKTPAPASLERPAEWRPSYINIETVLTWPVFDDQNFDERLDLRSLLRSDKSNAASPTLPIPADFGLYAAGQLLQQFLDNVHIFNPILEEAKVREYMRAASFNGLGWDAQSCLLLLIYALGSIADPYGNLPKITASGFRQSPEFLQAESFFFAAQNRMGMLLCGSGVIEAQCFFLAGVYLMATLRPIEAWKMFVQALACCQAFSPHLSVRDARTEEESRMEQSIYWTCFKSELELRLELNVSEKSVWDLTYPALFPSPPEGLKSQGEAMWFFYLAEIALRRLGNRILNYIYRYDSSVDSDSNIEDAILDFEGQADGWIQSLPAALSLETTNPEHKQYAALRFILHGHLLDCNEMMYWHFVVDAVHGRARGSSTEAFVRKGLQVCVQRVEINEDGFYHRHHGTWLMLRSCTRSALVLLATARCADLAPLMPEGWEKAVAKVMAMLGFWKGESRDVMDRLQILETLAGFVAPGILKNHVYSPE</sequence>
<dbReference type="SMART" id="SM00066">
    <property type="entry name" value="GAL4"/>
    <property type="match status" value="1"/>
</dbReference>
<evidence type="ECO:0000256" key="2">
    <source>
        <dbReference type="ARBA" id="ARBA00023242"/>
    </source>
</evidence>
<dbReference type="Proteomes" id="UP000091956">
    <property type="component" value="Unassembled WGS sequence"/>
</dbReference>
<accession>A0A1B8GED1</accession>
<keyword evidence="2" id="KW-0539">Nucleus</keyword>
<dbReference type="STRING" id="342668.A0A1B8GED1"/>
<reference evidence="5 6" key="1">
    <citation type="submission" date="2016-03" db="EMBL/GenBank/DDBJ databases">
        <title>Comparative genomics of Pseudogymnoascus destructans, the fungus causing white-nose syndrome of bats.</title>
        <authorList>
            <person name="Palmer J.M."/>
            <person name="Drees K.P."/>
            <person name="Foster J.T."/>
            <person name="Lindner D.L."/>
        </authorList>
    </citation>
    <scope>NUCLEOTIDE SEQUENCE [LARGE SCALE GENOMIC DNA]</scope>
    <source>
        <strain evidence="5 6">UAMH 10579</strain>
    </source>
</reference>
<feature type="domain" description="Zn(2)-C6 fungal-type" evidence="4">
    <location>
        <begin position="75"/>
        <end position="105"/>
    </location>
</feature>
<keyword evidence="1" id="KW-0479">Metal-binding</keyword>
<dbReference type="PROSITE" id="PS00463">
    <property type="entry name" value="ZN2_CY6_FUNGAL_1"/>
    <property type="match status" value="1"/>
</dbReference>
<dbReference type="Gene3D" id="4.10.240.10">
    <property type="entry name" value="Zn(2)-C6 fungal-type DNA-binding domain"/>
    <property type="match status" value="1"/>
</dbReference>
<feature type="compositionally biased region" description="Low complexity" evidence="3">
    <location>
        <begin position="16"/>
        <end position="29"/>
    </location>
</feature>
<proteinExistence type="predicted"/>
<dbReference type="CDD" id="cd00067">
    <property type="entry name" value="GAL4"/>
    <property type="match status" value="1"/>
</dbReference>
<dbReference type="Pfam" id="PF00172">
    <property type="entry name" value="Zn_clus"/>
    <property type="match status" value="1"/>
</dbReference>
<dbReference type="InterPro" id="IPR053181">
    <property type="entry name" value="EcdB-like_regulator"/>
</dbReference>
<evidence type="ECO:0000256" key="1">
    <source>
        <dbReference type="ARBA" id="ARBA00022723"/>
    </source>
</evidence>
<dbReference type="PANTHER" id="PTHR47785">
    <property type="entry name" value="ZN(II)2CYS6 TRANSCRIPTION FACTOR (EUROFUNG)-RELATED-RELATED"/>
    <property type="match status" value="1"/>
</dbReference>
<dbReference type="PROSITE" id="PS50048">
    <property type="entry name" value="ZN2_CY6_FUNGAL_2"/>
    <property type="match status" value="1"/>
</dbReference>
<reference evidence="6" key="2">
    <citation type="journal article" date="2018" name="Nat. Commun.">
        <title>Extreme sensitivity to ultraviolet light in the fungal pathogen causing white-nose syndrome of bats.</title>
        <authorList>
            <person name="Palmer J.M."/>
            <person name="Drees K.P."/>
            <person name="Foster J.T."/>
            <person name="Lindner D.L."/>
        </authorList>
    </citation>
    <scope>NUCLEOTIDE SEQUENCE [LARGE SCALE GENOMIC DNA]</scope>
    <source>
        <strain evidence="6">UAMH 10579</strain>
    </source>
</reference>
<protein>
    <recommendedName>
        <fullName evidence="4">Zn(2)-C6 fungal-type domain-containing protein</fullName>
    </recommendedName>
</protein>
<feature type="region of interest" description="Disordered" evidence="3">
    <location>
        <begin position="137"/>
        <end position="164"/>
    </location>
</feature>
<dbReference type="InterPro" id="IPR007219">
    <property type="entry name" value="XnlR_reg_dom"/>
</dbReference>
<evidence type="ECO:0000313" key="5">
    <source>
        <dbReference type="EMBL" id="OBT94192.1"/>
    </source>
</evidence>